<dbReference type="InterPro" id="IPR008978">
    <property type="entry name" value="HSP20-like_chaperone"/>
</dbReference>
<protein>
    <submittedName>
        <fullName evidence="6">Heat shock protein 30</fullName>
    </submittedName>
</protein>
<accession>S3CRI6</accession>
<organism evidence="6 7">
    <name type="scientific">Ophiostoma piceae (strain UAMH 11346)</name>
    <name type="common">Sap stain fungus</name>
    <dbReference type="NCBI Taxonomy" id="1262450"/>
    <lineage>
        <taxon>Eukaryota</taxon>
        <taxon>Fungi</taxon>
        <taxon>Dikarya</taxon>
        <taxon>Ascomycota</taxon>
        <taxon>Pezizomycotina</taxon>
        <taxon>Sordariomycetes</taxon>
        <taxon>Sordariomycetidae</taxon>
        <taxon>Ophiostomatales</taxon>
        <taxon>Ophiostomataceae</taxon>
        <taxon>Ophiostoma</taxon>
    </lineage>
</organism>
<dbReference type="CDD" id="cd06464">
    <property type="entry name" value="ACD_sHsps-like"/>
    <property type="match status" value="1"/>
</dbReference>
<dbReference type="InterPro" id="IPR002068">
    <property type="entry name" value="A-crystallin/Hsp20_dom"/>
</dbReference>
<dbReference type="PANTHER" id="PTHR11527">
    <property type="entry name" value="HEAT-SHOCK PROTEIN 20 FAMILY MEMBER"/>
    <property type="match status" value="1"/>
</dbReference>
<feature type="compositionally biased region" description="Low complexity" evidence="4">
    <location>
        <begin position="43"/>
        <end position="80"/>
    </location>
</feature>
<keyword evidence="1 6" id="KW-0346">Stress response</keyword>
<dbReference type="AlphaFoldDB" id="S3CRI6"/>
<comment type="similarity">
    <text evidence="2 3">Belongs to the small heat shock protein (HSP20) family.</text>
</comment>
<dbReference type="HOGENOM" id="CLU_046737_1_1_1"/>
<dbReference type="CDD" id="cd00298">
    <property type="entry name" value="ACD_sHsps_p23-like"/>
    <property type="match status" value="1"/>
</dbReference>
<feature type="domain" description="SHSP" evidence="5">
    <location>
        <begin position="105"/>
        <end position="320"/>
    </location>
</feature>
<evidence type="ECO:0000256" key="1">
    <source>
        <dbReference type="ARBA" id="ARBA00023016"/>
    </source>
</evidence>
<dbReference type="OrthoDB" id="1431247at2759"/>
<evidence type="ECO:0000256" key="4">
    <source>
        <dbReference type="SAM" id="MobiDB-lite"/>
    </source>
</evidence>
<evidence type="ECO:0000256" key="3">
    <source>
        <dbReference type="RuleBase" id="RU003616"/>
    </source>
</evidence>
<sequence>MPFFQPAFYAPAQVDGNAFTNLFQLINDIDGYQRESACESACKPKQQQQQQQQKPAQPKPQQKPQAPQKPQATKQPQKKQAVFHHPFEEFLHSIQESAAAAQRAASLPTFHPRFDVRETQDSYELHGELAGVDRSNVSLEFTEPQTLVVSGKVERNYHSKNSTQAAVPAVENTPEAIADTHSEASHDDDDNASASGARTPIDEEFTEIDSPRSASPARSHRATVTDEEDEEALERGRAIAEEKKTVVATTPAPVAPAPTQTTAAPSERYWYQERAIGQFKREFNFPVPVDESNVRASLENGILSVSVPKVKREVRRIVVF</sequence>
<dbReference type="Pfam" id="PF00011">
    <property type="entry name" value="HSP20"/>
    <property type="match status" value="1"/>
</dbReference>
<dbReference type="STRING" id="1262450.S3CRI6"/>
<feature type="region of interest" description="Disordered" evidence="4">
    <location>
        <begin position="36"/>
        <end position="86"/>
    </location>
</feature>
<dbReference type="EMBL" id="KE148147">
    <property type="protein sequence ID" value="EPE09218.1"/>
    <property type="molecule type" value="Genomic_DNA"/>
</dbReference>
<reference evidence="6 7" key="1">
    <citation type="journal article" date="2013" name="BMC Genomics">
        <title>The genome and transcriptome of the pine saprophyte Ophiostoma piceae, and a comparison with the bark beetle-associated pine pathogen Grosmannia clavigera.</title>
        <authorList>
            <person name="Haridas S."/>
            <person name="Wang Y."/>
            <person name="Lim L."/>
            <person name="Massoumi Alamouti S."/>
            <person name="Jackman S."/>
            <person name="Docking R."/>
            <person name="Robertson G."/>
            <person name="Birol I."/>
            <person name="Bohlmann J."/>
            <person name="Breuil C."/>
        </authorList>
    </citation>
    <scope>NUCLEOTIDE SEQUENCE [LARGE SCALE GENOMIC DNA]</scope>
    <source>
        <strain evidence="6 7">UAMH 11346</strain>
    </source>
</reference>
<gene>
    <name evidence="6" type="ORF">F503_06994</name>
</gene>
<evidence type="ECO:0000259" key="5">
    <source>
        <dbReference type="PROSITE" id="PS01031"/>
    </source>
</evidence>
<evidence type="ECO:0000256" key="2">
    <source>
        <dbReference type="PROSITE-ProRule" id="PRU00285"/>
    </source>
</evidence>
<dbReference type="SUPFAM" id="SSF49764">
    <property type="entry name" value="HSP20-like chaperones"/>
    <property type="match status" value="1"/>
</dbReference>
<evidence type="ECO:0000313" key="7">
    <source>
        <dbReference type="Proteomes" id="UP000016923"/>
    </source>
</evidence>
<dbReference type="eggNOG" id="KOG0710">
    <property type="taxonomic scope" value="Eukaryota"/>
</dbReference>
<keyword evidence="7" id="KW-1185">Reference proteome</keyword>
<evidence type="ECO:0000313" key="6">
    <source>
        <dbReference type="EMBL" id="EPE09218.1"/>
    </source>
</evidence>
<dbReference type="Gene3D" id="2.60.40.790">
    <property type="match status" value="1"/>
</dbReference>
<dbReference type="PROSITE" id="PS01031">
    <property type="entry name" value="SHSP"/>
    <property type="match status" value="1"/>
</dbReference>
<proteinExistence type="inferred from homology"/>
<name>S3CRI6_OPHP1</name>
<dbReference type="InterPro" id="IPR031107">
    <property type="entry name" value="Small_HSP"/>
</dbReference>
<dbReference type="VEuPathDB" id="FungiDB:F503_06994"/>
<feature type="region of interest" description="Disordered" evidence="4">
    <location>
        <begin position="181"/>
        <end position="231"/>
    </location>
</feature>
<dbReference type="Proteomes" id="UP000016923">
    <property type="component" value="Unassembled WGS sequence"/>
</dbReference>